<dbReference type="EMBL" id="ML994190">
    <property type="protein sequence ID" value="KAF2197876.1"/>
    <property type="molecule type" value="Genomic_DNA"/>
</dbReference>
<keyword evidence="3" id="KW-1185">Reference proteome</keyword>
<evidence type="ECO:0000256" key="1">
    <source>
        <dbReference type="SAM" id="SignalP"/>
    </source>
</evidence>
<evidence type="ECO:0000313" key="3">
    <source>
        <dbReference type="Proteomes" id="UP000799536"/>
    </source>
</evidence>
<dbReference type="Proteomes" id="UP000799536">
    <property type="component" value="Unassembled WGS sequence"/>
</dbReference>
<feature type="signal peptide" evidence="1">
    <location>
        <begin position="1"/>
        <end position="19"/>
    </location>
</feature>
<dbReference type="AlphaFoldDB" id="A0A9P4JH40"/>
<gene>
    <name evidence="2" type="ORF">GQ43DRAFT_185414</name>
</gene>
<sequence length="121" mass="13529">MTSIIMSVQQSFLILSALASIPSAKFQNTYDGTASYRVQSCLANPVFRPSDITLNRNCRLAFEGLMQNIPNHLQTILSSRSATFWIYIHGPLGSRKHKRRCCSKECSVPAAGLLPQHHQRP</sequence>
<proteinExistence type="predicted"/>
<comment type="caution">
    <text evidence="2">The sequence shown here is derived from an EMBL/GenBank/DDBJ whole genome shotgun (WGS) entry which is preliminary data.</text>
</comment>
<keyword evidence="1" id="KW-0732">Signal</keyword>
<evidence type="ECO:0000313" key="2">
    <source>
        <dbReference type="EMBL" id="KAF2197876.1"/>
    </source>
</evidence>
<feature type="chain" id="PRO_5040273941" evidence="1">
    <location>
        <begin position="20"/>
        <end position="121"/>
    </location>
</feature>
<name>A0A9P4JH40_9PLEO</name>
<accession>A0A9P4JH40</accession>
<organism evidence="2 3">
    <name type="scientific">Delitschia confertaspora ATCC 74209</name>
    <dbReference type="NCBI Taxonomy" id="1513339"/>
    <lineage>
        <taxon>Eukaryota</taxon>
        <taxon>Fungi</taxon>
        <taxon>Dikarya</taxon>
        <taxon>Ascomycota</taxon>
        <taxon>Pezizomycotina</taxon>
        <taxon>Dothideomycetes</taxon>
        <taxon>Pleosporomycetidae</taxon>
        <taxon>Pleosporales</taxon>
        <taxon>Delitschiaceae</taxon>
        <taxon>Delitschia</taxon>
    </lineage>
</organism>
<protein>
    <submittedName>
        <fullName evidence="2">Uncharacterized protein</fullName>
    </submittedName>
</protein>
<reference evidence="2" key="1">
    <citation type="journal article" date="2020" name="Stud. Mycol.">
        <title>101 Dothideomycetes genomes: a test case for predicting lifestyles and emergence of pathogens.</title>
        <authorList>
            <person name="Haridas S."/>
            <person name="Albert R."/>
            <person name="Binder M."/>
            <person name="Bloem J."/>
            <person name="Labutti K."/>
            <person name="Salamov A."/>
            <person name="Andreopoulos B."/>
            <person name="Baker S."/>
            <person name="Barry K."/>
            <person name="Bills G."/>
            <person name="Bluhm B."/>
            <person name="Cannon C."/>
            <person name="Castanera R."/>
            <person name="Culley D."/>
            <person name="Daum C."/>
            <person name="Ezra D."/>
            <person name="Gonzalez J."/>
            <person name="Henrissat B."/>
            <person name="Kuo A."/>
            <person name="Liang C."/>
            <person name="Lipzen A."/>
            <person name="Lutzoni F."/>
            <person name="Magnuson J."/>
            <person name="Mondo S."/>
            <person name="Nolan M."/>
            <person name="Ohm R."/>
            <person name="Pangilinan J."/>
            <person name="Park H.-J."/>
            <person name="Ramirez L."/>
            <person name="Alfaro M."/>
            <person name="Sun H."/>
            <person name="Tritt A."/>
            <person name="Yoshinaga Y."/>
            <person name="Zwiers L.-H."/>
            <person name="Turgeon B."/>
            <person name="Goodwin S."/>
            <person name="Spatafora J."/>
            <person name="Crous P."/>
            <person name="Grigoriev I."/>
        </authorList>
    </citation>
    <scope>NUCLEOTIDE SEQUENCE</scope>
    <source>
        <strain evidence="2">ATCC 74209</strain>
    </source>
</reference>